<proteinExistence type="predicted"/>
<evidence type="ECO:0000313" key="4">
    <source>
        <dbReference type="Proteomes" id="UP000017246"/>
    </source>
</evidence>
<dbReference type="PANTHER" id="PTHR37984:SF15">
    <property type="entry name" value="INTEGRASE CATALYTIC DOMAIN-CONTAINING PROTEIN"/>
    <property type="match status" value="1"/>
</dbReference>
<name>U6HTU7_ECHMU</name>
<evidence type="ECO:0000313" key="3">
    <source>
        <dbReference type="EMBL" id="CDS39309.1"/>
    </source>
</evidence>
<dbReference type="OrthoDB" id="10047254at2759"/>
<protein>
    <submittedName>
        <fullName evidence="2">RNA directed DNA polymerase reverse transcriptase</fullName>
    </submittedName>
</protein>
<dbReference type="Proteomes" id="UP000017246">
    <property type="component" value="Unassembled WGS sequence"/>
</dbReference>
<feature type="domain" description="Integrase catalytic" evidence="1">
    <location>
        <begin position="1"/>
        <end position="85"/>
    </location>
</feature>
<dbReference type="EMBL" id="LN902691">
    <property type="protein sequence ID" value="CDS35430.1"/>
    <property type="molecule type" value="Genomic_DNA"/>
</dbReference>
<accession>U6HTU7</accession>
<evidence type="ECO:0000313" key="2">
    <source>
        <dbReference type="EMBL" id="CDS35430.1"/>
    </source>
</evidence>
<dbReference type="Gene3D" id="3.30.420.10">
    <property type="entry name" value="Ribonuclease H-like superfamily/Ribonuclease H"/>
    <property type="match status" value="1"/>
</dbReference>
<organism evidence="2 4">
    <name type="scientific">Echinococcus multilocularis</name>
    <name type="common">Fox tapeworm</name>
    <dbReference type="NCBI Taxonomy" id="6211"/>
    <lineage>
        <taxon>Eukaryota</taxon>
        <taxon>Metazoa</taxon>
        <taxon>Spiralia</taxon>
        <taxon>Lophotrochozoa</taxon>
        <taxon>Platyhelminthes</taxon>
        <taxon>Cestoda</taxon>
        <taxon>Eucestoda</taxon>
        <taxon>Cyclophyllidea</taxon>
        <taxon>Taeniidae</taxon>
        <taxon>Echinococcus</taxon>
    </lineage>
</organism>
<dbReference type="GO" id="GO:0003964">
    <property type="term" value="F:RNA-directed DNA polymerase activity"/>
    <property type="evidence" value="ECO:0007669"/>
    <property type="project" value="UniProtKB-KW"/>
</dbReference>
<reference evidence="2" key="2">
    <citation type="submission" date="2015-11" db="EMBL/GenBank/DDBJ databases">
        <authorList>
            <person name="Zhang Y."/>
            <person name="Guo Z."/>
        </authorList>
    </citation>
    <scope>NUCLEOTIDE SEQUENCE</scope>
</reference>
<gene>
    <name evidence="2" type="ORF">EmuJ_000282500</name>
    <name evidence="3" type="ORF">EmuJ_000681300</name>
</gene>
<dbReference type="GO" id="GO:0003676">
    <property type="term" value="F:nucleic acid binding"/>
    <property type="evidence" value="ECO:0007669"/>
    <property type="project" value="InterPro"/>
</dbReference>
<keyword evidence="4" id="KW-1185">Reference proteome</keyword>
<dbReference type="GO" id="GO:0015074">
    <property type="term" value="P:DNA integration"/>
    <property type="evidence" value="ECO:0007669"/>
    <property type="project" value="InterPro"/>
</dbReference>
<dbReference type="PANTHER" id="PTHR37984">
    <property type="entry name" value="PROTEIN CBG26694"/>
    <property type="match status" value="1"/>
</dbReference>
<dbReference type="InterPro" id="IPR012337">
    <property type="entry name" value="RNaseH-like_sf"/>
</dbReference>
<dbReference type="STRING" id="6211.U6HTU7"/>
<dbReference type="PROSITE" id="PS50994">
    <property type="entry name" value="INTEGRASE"/>
    <property type="match status" value="1"/>
</dbReference>
<keyword evidence="2" id="KW-0695">RNA-directed DNA polymerase</keyword>
<dbReference type="AlphaFoldDB" id="U6HTU7"/>
<keyword evidence="2" id="KW-0808">Transferase</keyword>
<dbReference type="InterPro" id="IPR050951">
    <property type="entry name" value="Retrovirus_Pol_polyprotein"/>
</dbReference>
<sequence length="173" mass="19101">MVDYFTKAAEAEHMKSQDAETAASVFFNRWICRHGVADSVHSNQGPNFESQLFIELCKMCRISKTRTTPAHPQGNGQDLSLGRVLLASRVTVPTSTGVSPFKMPTGRKMRVPSDIFVPNIDGSADNVMEHMLSLQEVEEELLTSHASIYGCLISGRRIIMTDIAGRRSTEKAT</sequence>
<dbReference type="eggNOG" id="KOG0017">
    <property type="taxonomic scope" value="Eukaryota"/>
</dbReference>
<reference evidence="2" key="1">
    <citation type="journal article" date="2013" name="Nature">
        <title>The genomes of four tapeworm species reveal adaptations to parasitism.</title>
        <authorList>
            <person name="Tsai I.J."/>
            <person name="Zarowiecki M."/>
            <person name="Holroyd N."/>
            <person name="Garciarrubio A."/>
            <person name="Sanchez-Flores A."/>
            <person name="Brooks K.L."/>
            <person name="Tracey A."/>
            <person name="Bobes R.J."/>
            <person name="Fragoso G."/>
            <person name="Sciutto E."/>
            <person name="Aslett M."/>
            <person name="Beasley H."/>
            <person name="Bennett H.M."/>
            <person name="Cai J."/>
            <person name="Camicia F."/>
            <person name="Clark R."/>
            <person name="Cucher M."/>
            <person name="De Silva N."/>
            <person name="Day T.A."/>
            <person name="Deplazes P."/>
            <person name="Estrada K."/>
            <person name="Fernandez C."/>
            <person name="Holland P.W."/>
            <person name="Hou J."/>
            <person name="Hu S."/>
            <person name="Huckvale T."/>
            <person name="Hung S.S."/>
            <person name="Kamenetzky L."/>
            <person name="Keane J.A."/>
            <person name="Kiss F."/>
            <person name="Koziol U."/>
            <person name="Lambert O."/>
            <person name="Liu K."/>
            <person name="Luo X."/>
            <person name="Luo Y."/>
            <person name="Macchiaroli N."/>
            <person name="Nichol S."/>
            <person name="Paps J."/>
            <person name="Parkinson J."/>
            <person name="Pouchkina-Stantcheva N."/>
            <person name="Riddiford N."/>
            <person name="Rosenzvit M."/>
            <person name="Salinas G."/>
            <person name="Wasmuth J.D."/>
            <person name="Zamanian M."/>
            <person name="Zheng Y."/>
            <person name="Cai X."/>
            <person name="Soberon X."/>
            <person name="Olson P.D."/>
            <person name="Laclette J.P."/>
            <person name="Brehm K."/>
            <person name="Berriman M."/>
            <person name="Garciarrubio A."/>
            <person name="Bobes R.J."/>
            <person name="Fragoso G."/>
            <person name="Sanchez-Flores A."/>
            <person name="Estrada K."/>
            <person name="Cevallos M.A."/>
            <person name="Morett E."/>
            <person name="Gonzalez V."/>
            <person name="Portillo T."/>
            <person name="Ochoa-Leyva A."/>
            <person name="Jose M.V."/>
            <person name="Sciutto E."/>
            <person name="Landa A."/>
            <person name="Jimenez L."/>
            <person name="Valdes V."/>
            <person name="Carrero J.C."/>
            <person name="Larralde C."/>
            <person name="Morales-Montor J."/>
            <person name="Limon-Lason J."/>
            <person name="Soberon X."/>
            <person name="Laclette J.P."/>
        </authorList>
    </citation>
    <scope>NUCLEOTIDE SEQUENCE [LARGE SCALE GENOMIC DNA]</scope>
</reference>
<dbReference type="InterPro" id="IPR036397">
    <property type="entry name" value="RNaseH_sf"/>
</dbReference>
<dbReference type="SUPFAM" id="SSF53098">
    <property type="entry name" value="Ribonuclease H-like"/>
    <property type="match status" value="1"/>
</dbReference>
<evidence type="ECO:0000259" key="1">
    <source>
        <dbReference type="PROSITE" id="PS50994"/>
    </source>
</evidence>
<dbReference type="InterPro" id="IPR001584">
    <property type="entry name" value="Integrase_cat-core"/>
</dbReference>
<keyword evidence="2" id="KW-0548">Nucleotidyltransferase</keyword>
<dbReference type="EMBL" id="LN902004">
    <property type="protein sequence ID" value="CDS39309.1"/>
    <property type="molecule type" value="Genomic_DNA"/>
</dbReference>